<proteinExistence type="predicted"/>
<dbReference type="Gene3D" id="3.40.50.150">
    <property type="entry name" value="Vaccinia Virus protein VP39"/>
    <property type="match status" value="1"/>
</dbReference>
<dbReference type="Proteomes" id="UP000198820">
    <property type="component" value="Unassembled WGS sequence"/>
</dbReference>
<keyword evidence="1" id="KW-0489">Methyltransferase</keyword>
<accession>A0A1H4BFS8</accession>
<organism evidence="1 2">
    <name type="scientific">Psychroflexus halocasei</name>
    <dbReference type="NCBI Taxonomy" id="908615"/>
    <lineage>
        <taxon>Bacteria</taxon>
        <taxon>Pseudomonadati</taxon>
        <taxon>Bacteroidota</taxon>
        <taxon>Flavobacteriia</taxon>
        <taxon>Flavobacteriales</taxon>
        <taxon>Flavobacteriaceae</taxon>
        <taxon>Psychroflexus</taxon>
    </lineage>
</organism>
<evidence type="ECO:0000313" key="2">
    <source>
        <dbReference type="Proteomes" id="UP000198820"/>
    </source>
</evidence>
<dbReference type="STRING" id="908615.SAMN05421540_10626"/>
<reference evidence="1 2" key="1">
    <citation type="submission" date="2016-10" db="EMBL/GenBank/DDBJ databases">
        <authorList>
            <person name="de Groot N.N."/>
        </authorList>
    </citation>
    <scope>NUCLEOTIDE SEQUENCE [LARGE SCALE GENOMIC DNA]</scope>
    <source>
        <strain evidence="1 2">DSM 23581</strain>
    </source>
</reference>
<dbReference type="AlphaFoldDB" id="A0A1H4BFS8"/>
<dbReference type="GO" id="GO:0032259">
    <property type="term" value="P:methylation"/>
    <property type="evidence" value="ECO:0007669"/>
    <property type="project" value="UniProtKB-KW"/>
</dbReference>
<protein>
    <submittedName>
        <fullName evidence="1">Methyltransferase domain-containing protein</fullName>
    </submittedName>
</protein>
<dbReference type="InterPro" id="IPR029063">
    <property type="entry name" value="SAM-dependent_MTases_sf"/>
</dbReference>
<keyword evidence="2" id="KW-1185">Reference proteome</keyword>
<sequence>MKIKDFAHTKEEFKLKRVEEGLYKTQNLPQNLDPYYDFEEYISHDESKKGIIGRVYDVVKKFMFYQKLNLIKKYSNENPKVLDYGCGTGDFLDYLNQKKYKVEGFEPTQKANEIASRKNLKMHSDINSIIGKFDVITLFHVLEHVEDIDFLIKSLKQKLNENGILIIAVPNHESKDAKIYKEFWAAWDVPRHVWHFSKSSLIRKIKSYSLKLISVKPLFFDAIYISIVSEKYKQGNSIKGILNGLYANLHALKTKSWSSHIFIFKKEI</sequence>
<evidence type="ECO:0000313" key="1">
    <source>
        <dbReference type="EMBL" id="SEA47001.1"/>
    </source>
</evidence>
<dbReference type="Pfam" id="PF13489">
    <property type="entry name" value="Methyltransf_23"/>
    <property type="match status" value="1"/>
</dbReference>
<dbReference type="PANTHER" id="PTHR43861">
    <property type="entry name" value="TRANS-ACONITATE 2-METHYLTRANSFERASE-RELATED"/>
    <property type="match status" value="1"/>
</dbReference>
<name>A0A1H4BFS8_9FLAO</name>
<dbReference type="SUPFAM" id="SSF53335">
    <property type="entry name" value="S-adenosyl-L-methionine-dependent methyltransferases"/>
    <property type="match status" value="1"/>
</dbReference>
<gene>
    <name evidence="1" type="ORF">SAMN05421540_10626</name>
</gene>
<dbReference type="GO" id="GO:0008168">
    <property type="term" value="F:methyltransferase activity"/>
    <property type="evidence" value="ECO:0007669"/>
    <property type="project" value="UniProtKB-KW"/>
</dbReference>
<dbReference type="CDD" id="cd02440">
    <property type="entry name" value="AdoMet_MTases"/>
    <property type="match status" value="1"/>
</dbReference>
<keyword evidence="1" id="KW-0808">Transferase</keyword>
<dbReference type="RefSeq" id="WP_159429408.1">
    <property type="nucleotide sequence ID" value="NZ_FNQF01000006.1"/>
</dbReference>
<dbReference type="EMBL" id="FNQF01000006">
    <property type="protein sequence ID" value="SEA47001.1"/>
    <property type="molecule type" value="Genomic_DNA"/>
</dbReference>